<proteinExistence type="predicted"/>
<reference evidence="2 3" key="1">
    <citation type="submission" date="2020-04" db="EMBL/GenBank/DDBJ databases">
        <title>The Whole Genome Analysis of High salt-tolerant Sphingobium yanoikuyae YC-XJ2 with Aryl organophosphorus flame retardants (aryl-OPFRs)-degrading capacity and characteristics of Related phosphotriesterase.</title>
        <authorList>
            <person name="Li X."/>
        </authorList>
    </citation>
    <scope>NUCLEOTIDE SEQUENCE [LARGE SCALE GENOMIC DNA]</scope>
    <source>
        <strain evidence="2 3">YC-XJ2</strain>
        <plasmid evidence="3">p-a-sy</plasmid>
    </source>
</reference>
<gene>
    <name evidence="2" type="ORF">HH800_25615</name>
</gene>
<protein>
    <submittedName>
        <fullName evidence="2">Uncharacterized protein</fullName>
    </submittedName>
</protein>
<sequence length="142" mass="15667">MWRCKAHEAETQMSRDDLPAFAAIGTWLAIVCGPAVGLVQRPFLKYRLRMFWLISVARDRQIGTIITEREASSWGAWRWAGEPVASKNQRMGQGRALAATTGQATPLIPAGAGDAIRRAHARPIAVNADRPLMQRTSDEGQE</sequence>
<accession>A0A6M4GGW8</accession>
<keyword evidence="2" id="KW-0614">Plasmid</keyword>
<name>A0A6M4GGW8_SPHYA</name>
<evidence type="ECO:0000313" key="2">
    <source>
        <dbReference type="EMBL" id="QJR05654.1"/>
    </source>
</evidence>
<organism evidence="2 3">
    <name type="scientific">Sphingobium yanoikuyae</name>
    <name type="common">Sphingomonas yanoikuyae</name>
    <dbReference type="NCBI Taxonomy" id="13690"/>
    <lineage>
        <taxon>Bacteria</taxon>
        <taxon>Pseudomonadati</taxon>
        <taxon>Pseudomonadota</taxon>
        <taxon>Alphaproteobacteria</taxon>
        <taxon>Sphingomonadales</taxon>
        <taxon>Sphingomonadaceae</taxon>
        <taxon>Sphingobium</taxon>
    </lineage>
</organism>
<evidence type="ECO:0000313" key="3">
    <source>
        <dbReference type="Proteomes" id="UP000502611"/>
    </source>
</evidence>
<dbReference type="EMBL" id="CP053022">
    <property type="protein sequence ID" value="QJR05654.1"/>
    <property type="molecule type" value="Genomic_DNA"/>
</dbReference>
<dbReference type="Proteomes" id="UP000502611">
    <property type="component" value="Plasmid p-A-Sy"/>
</dbReference>
<keyword evidence="1" id="KW-1133">Transmembrane helix</keyword>
<dbReference type="AlphaFoldDB" id="A0A6M4GGW8"/>
<dbReference type="RefSeq" id="WP_017502139.1">
    <property type="nucleotide sequence ID" value="NZ_CP053022.1"/>
</dbReference>
<geneLocation type="plasmid" evidence="3">
    <name>p-a-sy</name>
</geneLocation>
<keyword evidence="1" id="KW-0472">Membrane</keyword>
<feature type="transmembrane region" description="Helical" evidence="1">
    <location>
        <begin position="20"/>
        <end position="39"/>
    </location>
</feature>
<evidence type="ECO:0000256" key="1">
    <source>
        <dbReference type="SAM" id="Phobius"/>
    </source>
</evidence>
<keyword evidence="1" id="KW-0812">Transmembrane</keyword>